<accession>A0A4R6KLB4</accession>
<evidence type="ECO:0000313" key="3">
    <source>
        <dbReference type="Proteomes" id="UP000295388"/>
    </source>
</evidence>
<reference evidence="2 3" key="1">
    <citation type="submission" date="2019-03" db="EMBL/GenBank/DDBJ databases">
        <title>Genomic Encyclopedia of Type Strains, Phase III (KMG-III): the genomes of soil and plant-associated and newly described type strains.</title>
        <authorList>
            <person name="Whitman W."/>
        </authorList>
    </citation>
    <scope>NUCLEOTIDE SEQUENCE [LARGE SCALE GENOMIC DNA]</scope>
    <source>
        <strain evidence="2 3">VKM Ac-2527</strain>
    </source>
</reference>
<dbReference type="Gene3D" id="3.40.50.1820">
    <property type="entry name" value="alpha/beta hydrolase"/>
    <property type="match status" value="1"/>
</dbReference>
<evidence type="ECO:0000313" key="2">
    <source>
        <dbReference type="EMBL" id="TDO52318.1"/>
    </source>
</evidence>
<dbReference type="Pfam" id="PF00561">
    <property type="entry name" value="Abhydrolase_1"/>
    <property type="match status" value="1"/>
</dbReference>
<protein>
    <submittedName>
        <fullName evidence="2">Pimeloyl-ACP methyl ester carboxylesterase</fullName>
    </submittedName>
</protein>
<gene>
    <name evidence="2" type="ORF">EV643_102155</name>
</gene>
<comment type="caution">
    <text evidence="2">The sequence shown here is derived from an EMBL/GenBank/DDBJ whole genome shotgun (WGS) entry which is preliminary data.</text>
</comment>
<dbReference type="SUPFAM" id="SSF53474">
    <property type="entry name" value="alpha/beta-Hydrolases"/>
    <property type="match status" value="1"/>
</dbReference>
<dbReference type="Proteomes" id="UP000295388">
    <property type="component" value="Unassembled WGS sequence"/>
</dbReference>
<dbReference type="InterPro" id="IPR029058">
    <property type="entry name" value="AB_hydrolase_fold"/>
</dbReference>
<sequence>MITQVDDLPVYYESYGDGRPIVFLPGWGNANGEAQAVHEPVFGAGRDRWQRIYLDPPGTGRTPSRPWITNQDGMLDVITRAVDTIVGDQPFALVGTSAGALHARGIVHRDPTRILGLLLRVPGVIVDRAQRTLPEPGGLPTTPDFLAAQQDKETRFYLPAEEQADLEFLNTIQSDVTTYSLSFDLAARLDAPTLIVTGRQDHITGYADAWPLLADYPHATYAVLDEADHNLPIQNHTLYQALVTDWLTRMETADAR</sequence>
<evidence type="ECO:0000259" key="1">
    <source>
        <dbReference type="Pfam" id="PF00561"/>
    </source>
</evidence>
<dbReference type="EMBL" id="SNWQ01000002">
    <property type="protein sequence ID" value="TDO52318.1"/>
    <property type="molecule type" value="Genomic_DNA"/>
</dbReference>
<dbReference type="InterPro" id="IPR000073">
    <property type="entry name" value="AB_hydrolase_1"/>
</dbReference>
<dbReference type="AlphaFoldDB" id="A0A4R6KLB4"/>
<dbReference type="PANTHER" id="PTHR43433:SF10">
    <property type="entry name" value="AB HYDROLASE-1 DOMAIN-CONTAINING PROTEIN"/>
    <property type="match status" value="1"/>
</dbReference>
<organism evidence="2 3">
    <name type="scientific">Kribbella caucasensis</name>
    <dbReference type="NCBI Taxonomy" id="2512215"/>
    <lineage>
        <taxon>Bacteria</taxon>
        <taxon>Bacillati</taxon>
        <taxon>Actinomycetota</taxon>
        <taxon>Actinomycetes</taxon>
        <taxon>Propionibacteriales</taxon>
        <taxon>Kribbellaceae</taxon>
        <taxon>Kribbella</taxon>
    </lineage>
</organism>
<feature type="domain" description="AB hydrolase-1" evidence="1">
    <location>
        <begin position="20"/>
        <end position="163"/>
    </location>
</feature>
<dbReference type="InterPro" id="IPR050471">
    <property type="entry name" value="AB_hydrolase"/>
</dbReference>
<name>A0A4R6KLB4_9ACTN</name>
<dbReference type="RefSeq" id="WP_166665325.1">
    <property type="nucleotide sequence ID" value="NZ_SNWQ01000002.1"/>
</dbReference>
<proteinExistence type="predicted"/>
<dbReference type="GO" id="GO:0003824">
    <property type="term" value="F:catalytic activity"/>
    <property type="evidence" value="ECO:0007669"/>
    <property type="project" value="UniProtKB-ARBA"/>
</dbReference>
<keyword evidence="3" id="KW-1185">Reference proteome</keyword>
<dbReference type="PANTHER" id="PTHR43433">
    <property type="entry name" value="HYDROLASE, ALPHA/BETA FOLD FAMILY PROTEIN"/>
    <property type="match status" value="1"/>
</dbReference>